<reference evidence="3 4" key="1">
    <citation type="submission" date="2021-06" db="EMBL/GenBank/DDBJ databases">
        <authorList>
            <person name="Kallberg Y."/>
            <person name="Tangrot J."/>
            <person name="Rosling A."/>
        </authorList>
    </citation>
    <scope>NUCLEOTIDE SEQUENCE [LARGE SCALE GENOMIC DNA]</scope>
    <source>
        <strain evidence="3 4">120-4 pot B 10/14</strain>
    </source>
</reference>
<dbReference type="Proteomes" id="UP000789901">
    <property type="component" value="Unassembled WGS sequence"/>
</dbReference>
<dbReference type="Pfam" id="PF01793">
    <property type="entry name" value="Glyco_transf_15"/>
    <property type="match status" value="1"/>
</dbReference>
<evidence type="ECO:0000313" key="3">
    <source>
        <dbReference type="EMBL" id="CAG8499320.1"/>
    </source>
</evidence>
<dbReference type="SUPFAM" id="SSF53448">
    <property type="entry name" value="Nucleotide-diphospho-sugar transferases"/>
    <property type="match status" value="1"/>
</dbReference>
<gene>
    <name evidence="3" type="ORF">GMARGA_LOCUS2120</name>
</gene>
<dbReference type="Gene3D" id="3.90.550.10">
    <property type="entry name" value="Spore Coat Polysaccharide Biosynthesis Protein SpsA, Chain A"/>
    <property type="match status" value="1"/>
</dbReference>
<feature type="non-terminal residue" evidence="3">
    <location>
        <position position="122"/>
    </location>
</feature>
<protein>
    <submittedName>
        <fullName evidence="3">23800_t:CDS:1</fullName>
    </submittedName>
</protein>
<sequence>MANGKTEYDFEPFVYTKENDIKYGFTLVPYEAIKTIPTLWGHVKEFIRIYPHLIEKDNIFDFITDYSGDYNMWKDAFIHTIVSTLFLKKHQMKKYGIAMILSNTTKGNGFQSKCNCNPDGSY</sequence>
<evidence type="ECO:0000256" key="2">
    <source>
        <dbReference type="ARBA" id="ARBA00022679"/>
    </source>
</evidence>
<keyword evidence="4" id="KW-1185">Reference proteome</keyword>
<keyword evidence="2" id="KW-0808">Transferase</keyword>
<dbReference type="PANTHER" id="PTHR31121">
    <property type="entry name" value="ALPHA-1,2 MANNOSYLTRANSFERASE KTR1"/>
    <property type="match status" value="1"/>
</dbReference>
<dbReference type="InterPro" id="IPR029044">
    <property type="entry name" value="Nucleotide-diphossugar_trans"/>
</dbReference>
<comment type="similarity">
    <text evidence="1">Belongs to the glycosyltransferase 15 family.</text>
</comment>
<proteinExistence type="inferred from homology"/>
<name>A0ABM8W1A7_GIGMA</name>
<comment type="caution">
    <text evidence="3">The sequence shown here is derived from an EMBL/GenBank/DDBJ whole genome shotgun (WGS) entry which is preliminary data.</text>
</comment>
<organism evidence="3 4">
    <name type="scientific">Gigaspora margarita</name>
    <dbReference type="NCBI Taxonomy" id="4874"/>
    <lineage>
        <taxon>Eukaryota</taxon>
        <taxon>Fungi</taxon>
        <taxon>Fungi incertae sedis</taxon>
        <taxon>Mucoromycota</taxon>
        <taxon>Glomeromycotina</taxon>
        <taxon>Glomeromycetes</taxon>
        <taxon>Diversisporales</taxon>
        <taxon>Gigasporaceae</taxon>
        <taxon>Gigaspora</taxon>
    </lineage>
</organism>
<evidence type="ECO:0000313" key="4">
    <source>
        <dbReference type="Proteomes" id="UP000789901"/>
    </source>
</evidence>
<dbReference type="PANTHER" id="PTHR31121:SF6">
    <property type="entry name" value="ALPHA-1,2 MANNOSYLTRANSFERASE KTR1"/>
    <property type="match status" value="1"/>
</dbReference>
<dbReference type="InterPro" id="IPR002685">
    <property type="entry name" value="Glyco_trans_15"/>
</dbReference>
<accession>A0ABM8W1A7</accession>
<evidence type="ECO:0000256" key="1">
    <source>
        <dbReference type="ARBA" id="ARBA00007677"/>
    </source>
</evidence>
<dbReference type="EMBL" id="CAJVQB010000635">
    <property type="protein sequence ID" value="CAG8499320.1"/>
    <property type="molecule type" value="Genomic_DNA"/>
</dbReference>